<dbReference type="EMBL" id="BMOF01000004">
    <property type="protein sequence ID" value="GGJ93648.1"/>
    <property type="molecule type" value="Genomic_DNA"/>
</dbReference>
<dbReference type="Proteomes" id="UP000637720">
    <property type="component" value="Unassembled WGS sequence"/>
</dbReference>
<organism evidence="1 2">
    <name type="scientific">Calditerricola satsumensis</name>
    <dbReference type="NCBI Taxonomy" id="373054"/>
    <lineage>
        <taxon>Bacteria</taxon>
        <taxon>Bacillati</taxon>
        <taxon>Bacillota</taxon>
        <taxon>Bacilli</taxon>
        <taxon>Bacillales</taxon>
        <taxon>Bacillaceae</taxon>
        <taxon>Calditerricola</taxon>
    </lineage>
</organism>
<reference evidence="1" key="1">
    <citation type="journal article" date="2014" name="Int. J. Syst. Evol. Microbiol.">
        <title>Complete genome sequence of Corynebacterium casei LMG S-19264T (=DSM 44701T), isolated from a smear-ripened cheese.</title>
        <authorList>
            <consortium name="US DOE Joint Genome Institute (JGI-PGF)"/>
            <person name="Walter F."/>
            <person name="Albersmeier A."/>
            <person name="Kalinowski J."/>
            <person name="Ruckert C."/>
        </authorList>
    </citation>
    <scope>NUCLEOTIDE SEQUENCE</scope>
    <source>
        <strain evidence="1">JCM 14719</strain>
    </source>
</reference>
<sequence>MWKHPYPPYMGPIAPPMRHTNFKTWRPYASPFDPCPAERVKAYNTPPNLYLGFQPPNLPQYPPREALRRGTLWPALFSPYEGYNRPVEREGESCDGPSSH</sequence>
<gene>
    <name evidence="1" type="ORF">GCM10007043_04260</name>
</gene>
<evidence type="ECO:0000313" key="1">
    <source>
        <dbReference type="EMBL" id="GGJ93648.1"/>
    </source>
</evidence>
<proteinExistence type="predicted"/>
<dbReference type="AlphaFoldDB" id="A0A8J3B6S5"/>
<keyword evidence="2" id="KW-1185">Reference proteome</keyword>
<comment type="caution">
    <text evidence="1">The sequence shown here is derived from an EMBL/GenBank/DDBJ whole genome shotgun (WGS) entry which is preliminary data.</text>
</comment>
<accession>A0A8J3B6S5</accession>
<evidence type="ECO:0000313" key="2">
    <source>
        <dbReference type="Proteomes" id="UP000637720"/>
    </source>
</evidence>
<dbReference type="Pfam" id="PF11007">
    <property type="entry name" value="CotJA"/>
    <property type="match status" value="1"/>
</dbReference>
<dbReference type="InterPro" id="IPR020256">
    <property type="entry name" value="Spore_coat_CotJA"/>
</dbReference>
<name>A0A8J3B6S5_9BACI</name>
<reference evidence="1" key="2">
    <citation type="submission" date="2020-09" db="EMBL/GenBank/DDBJ databases">
        <authorList>
            <person name="Sun Q."/>
            <person name="Ohkuma M."/>
        </authorList>
    </citation>
    <scope>NUCLEOTIDE SEQUENCE</scope>
    <source>
        <strain evidence="1">JCM 14719</strain>
    </source>
</reference>
<protein>
    <recommendedName>
        <fullName evidence="3">Spore coat associated protein CotJA</fullName>
    </recommendedName>
</protein>
<evidence type="ECO:0008006" key="3">
    <source>
        <dbReference type="Google" id="ProtNLM"/>
    </source>
</evidence>